<feature type="signal peptide" evidence="1">
    <location>
        <begin position="1"/>
        <end position="21"/>
    </location>
</feature>
<evidence type="ECO:0000313" key="2">
    <source>
        <dbReference type="EMBL" id="KAJ4929610.1"/>
    </source>
</evidence>
<feature type="chain" id="PRO_5042231837" description="Secreted protein" evidence="1">
    <location>
        <begin position="22"/>
        <end position="73"/>
    </location>
</feature>
<keyword evidence="3" id="KW-1185">Reference proteome</keyword>
<protein>
    <recommendedName>
        <fullName evidence="4">Secreted protein</fullName>
    </recommendedName>
</protein>
<evidence type="ECO:0000256" key="1">
    <source>
        <dbReference type="SAM" id="SignalP"/>
    </source>
</evidence>
<reference evidence="2" key="1">
    <citation type="submission" date="2022-11" db="EMBL/GenBank/DDBJ databases">
        <title>Chromosome-level genome of Pogonophryne albipinna.</title>
        <authorList>
            <person name="Jo E."/>
        </authorList>
    </citation>
    <scope>NUCLEOTIDE SEQUENCE</scope>
    <source>
        <strain evidence="2">SGF0006</strain>
        <tissue evidence="2">Muscle</tissue>
    </source>
</reference>
<evidence type="ECO:0000313" key="3">
    <source>
        <dbReference type="Proteomes" id="UP001219934"/>
    </source>
</evidence>
<comment type="caution">
    <text evidence="2">The sequence shown here is derived from an EMBL/GenBank/DDBJ whole genome shotgun (WGS) entry which is preliminary data.</text>
</comment>
<organism evidence="2 3">
    <name type="scientific">Pogonophryne albipinna</name>
    <dbReference type="NCBI Taxonomy" id="1090488"/>
    <lineage>
        <taxon>Eukaryota</taxon>
        <taxon>Metazoa</taxon>
        <taxon>Chordata</taxon>
        <taxon>Craniata</taxon>
        <taxon>Vertebrata</taxon>
        <taxon>Euteleostomi</taxon>
        <taxon>Actinopterygii</taxon>
        <taxon>Neopterygii</taxon>
        <taxon>Teleostei</taxon>
        <taxon>Neoteleostei</taxon>
        <taxon>Acanthomorphata</taxon>
        <taxon>Eupercaria</taxon>
        <taxon>Perciformes</taxon>
        <taxon>Notothenioidei</taxon>
        <taxon>Pogonophryne</taxon>
    </lineage>
</organism>
<accession>A0AAD6FD81</accession>
<name>A0AAD6FD81_9TELE</name>
<dbReference type="AlphaFoldDB" id="A0AAD6FD81"/>
<gene>
    <name evidence="2" type="ORF">JOQ06_018633</name>
</gene>
<evidence type="ECO:0008006" key="4">
    <source>
        <dbReference type="Google" id="ProtNLM"/>
    </source>
</evidence>
<proteinExistence type="predicted"/>
<sequence>MFKLSVGGVAALFSQLLTTVSVTHWGIIEHHDYCSKKGIILVVIDILKETRDGNMKDSIALRNTQVDCCDLYY</sequence>
<dbReference type="Proteomes" id="UP001219934">
    <property type="component" value="Unassembled WGS sequence"/>
</dbReference>
<keyword evidence="1" id="KW-0732">Signal</keyword>
<dbReference type="EMBL" id="JAPTMU010000016">
    <property type="protein sequence ID" value="KAJ4929610.1"/>
    <property type="molecule type" value="Genomic_DNA"/>
</dbReference>